<dbReference type="SUPFAM" id="SSF52540">
    <property type="entry name" value="P-loop containing nucleoside triphosphate hydrolases"/>
    <property type="match status" value="1"/>
</dbReference>
<dbReference type="GO" id="GO:0042626">
    <property type="term" value="F:ATPase-coupled transmembrane transporter activity"/>
    <property type="evidence" value="ECO:0007669"/>
    <property type="project" value="TreeGrafter"/>
</dbReference>
<dbReference type="Pfam" id="PF00005">
    <property type="entry name" value="ABC_tran"/>
    <property type="match status" value="1"/>
</dbReference>
<keyword evidence="5" id="KW-0547">Nucleotide-binding</keyword>
<dbReference type="PANTHER" id="PTHR43553">
    <property type="entry name" value="HEAVY METAL TRANSPORTER"/>
    <property type="match status" value="1"/>
</dbReference>
<evidence type="ECO:0000313" key="11">
    <source>
        <dbReference type="Proteomes" id="UP000611629"/>
    </source>
</evidence>
<dbReference type="PROSITE" id="PS00211">
    <property type="entry name" value="ABC_TRANSPORTER_1"/>
    <property type="match status" value="1"/>
</dbReference>
<name>A0A974GWE8_SEDHY</name>
<protein>
    <submittedName>
        <fullName evidence="10">ABC transporter ATP-binding protein</fullName>
    </submittedName>
</protein>
<proteinExistence type="inferred from homology"/>
<evidence type="ECO:0000256" key="4">
    <source>
        <dbReference type="ARBA" id="ARBA00022475"/>
    </source>
</evidence>
<comment type="caution">
    <text evidence="10">The sequence shown here is derived from an EMBL/GenBank/DDBJ whole genome shotgun (WGS) entry which is preliminary data.</text>
</comment>
<dbReference type="InterPro" id="IPR017871">
    <property type="entry name" value="ABC_transporter-like_CS"/>
</dbReference>
<dbReference type="InterPro" id="IPR027417">
    <property type="entry name" value="P-loop_NTPase"/>
</dbReference>
<keyword evidence="7" id="KW-1278">Translocase</keyword>
<evidence type="ECO:0000256" key="7">
    <source>
        <dbReference type="ARBA" id="ARBA00022967"/>
    </source>
</evidence>
<reference evidence="10" key="1">
    <citation type="submission" date="2020-07" db="EMBL/GenBank/DDBJ databases">
        <title>Genomic analysis of a strain of Sedimentibacter Hydroxybenzoicus DSM7310.</title>
        <authorList>
            <person name="Ma S."/>
        </authorList>
    </citation>
    <scope>NUCLEOTIDE SEQUENCE</scope>
    <source>
        <strain evidence="10">DSM 7310</strain>
    </source>
</reference>
<evidence type="ECO:0000256" key="2">
    <source>
        <dbReference type="ARBA" id="ARBA00005417"/>
    </source>
</evidence>
<dbReference type="CDD" id="cd03225">
    <property type="entry name" value="ABC_cobalt_CbiO_domain1"/>
    <property type="match status" value="1"/>
</dbReference>
<organism evidence="10 11">
    <name type="scientific">Sedimentibacter hydroxybenzoicus DSM 7310</name>
    <dbReference type="NCBI Taxonomy" id="1123245"/>
    <lineage>
        <taxon>Bacteria</taxon>
        <taxon>Bacillati</taxon>
        <taxon>Bacillota</taxon>
        <taxon>Tissierellia</taxon>
        <taxon>Sedimentibacter</taxon>
    </lineage>
</organism>
<evidence type="ECO:0000313" key="10">
    <source>
        <dbReference type="EMBL" id="NYB74409.1"/>
    </source>
</evidence>
<feature type="domain" description="ABC transporter" evidence="9">
    <location>
        <begin position="5"/>
        <end position="228"/>
    </location>
</feature>
<keyword evidence="3" id="KW-0813">Transport</keyword>
<keyword evidence="11" id="KW-1185">Reference proteome</keyword>
<comment type="similarity">
    <text evidence="2">Belongs to the ABC transporter superfamily.</text>
</comment>
<evidence type="ECO:0000256" key="5">
    <source>
        <dbReference type="ARBA" id="ARBA00022741"/>
    </source>
</evidence>
<dbReference type="Gene3D" id="3.40.50.300">
    <property type="entry name" value="P-loop containing nucleotide triphosphate hydrolases"/>
    <property type="match status" value="1"/>
</dbReference>
<dbReference type="InterPro" id="IPR050095">
    <property type="entry name" value="ECF_ABC_transporter_ATP-bd"/>
</dbReference>
<dbReference type="GO" id="GO:0005524">
    <property type="term" value="F:ATP binding"/>
    <property type="evidence" value="ECO:0007669"/>
    <property type="project" value="UniProtKB-KW"/>
</dbReference>
<keyword evidence="4" id="KW-1003">Cell membrane</keyword>
<dbReference type="InterPro" id="IPR015856">
    <property type="entry name" value="ABC_transpr_CbiO/EcfA_su"/>
</dbReference>
<keyword evidence="8" id="KW-0472">Membrane</keyword>
<dbReference type="PROSITE" id="PS50893">
    <property type="entry name" value="ABC_TRANSPORTER_2"/>
    <property type="match status" value="1"/>
</dbReference>
<evidence type="ECO:0000256" key="8">
    <source>
        <dbReference type="ARBA" id="ARBA00023136"/>
    </source>
</evidence>
<accession>A0A974GWE8</accession>
<evidence type="ECO:0000256" key="1">
    <source>
        <dbReference type="ARBA" id="ARBA00004202"/>
    </source>
</evidence>
<dbReference type="SMART" id="SM00382">
    <property type="entry name" value="AAA"/>
    <property type="match status" value="1"/>
</dbReference>
<evidence type="ECO:0000256" key="6">
    <source>
        <dbReference type="ARBA" id="ARBA00022840"/>
    </source>
</evidence>
<sequence length="228" mass="25611">MSNFIEINNVSFKYKKGRTVFDNFSLTLNTEENTVLTGNNGSGKTTLSKLIMGILKPQRGEIKILGRDSSSLSLGQAGELIGYVYQYPERQLFAMSVIEELTFPLVIKGILPETALKEAEEMIEIFELDKVKDSYPFFLSYGEKRRLAIASVLMNKPKFLILDEPTASLDKERIESLNKLLDTLSAKKTGILTISHDEEFIERYGQRIIKIEGGKIISDTISGNRSSN</sequence>
<dbReference type="Proteomes" id="UP000611629">
    <property type="component" value="Unassembled WGS sequence"/>
</dbReference>
<dbReference type="EMBL" id="JACBNQ010000009">
    <property type="protein sequence ID" value="NYB74409.1"/>
    <property type="molecule type" value="Genomic_DNA"/>
</dbReference>
<dbReference type="GO" id="GO:0043190">
    <property type="term" value="C:ATP-binding cassette (ABC) transporter complex"/>
    <property type="evidence" value="ECO:0007669"/>
    <property type="project" value="TreeGrafter"/>
</dbReference>
<dbReference type="RefSeq" id="WP_179238102.1">
    <property type="nucleotide sequence ID" value="NZ_JACBNQ010000009.1"/>
</dbReference>
<comment type="subcellular location">
    <subcellularLocation>
        <location evidence="1">Cell membrane</location>
        <topology evidence="1">Peripheral membrane protein</topology>
    </subcellularLocation>
</comment>
<evidence type="ECO:0000259" key="9">
    <source>
        <dbReference type="PROSITE" id="PS50893"/>
    </source>
</evidence>
<gene>
    <name evidence="10" type="ORF">HZF24_09710</name>
</gene>
<dbReference type="AlphaFoldDB" id="A0A974GWE8"/>
<keyword evidence="6 10" id="KW-0067">ATP-binding</keyword>
<dbReference type="InterPro" id="IPR003439">
    <property type="entry name" value="ABC_transporter-like_ATP-bd"/>
</dbReference>
<dbReference type="GO" id="GO:0016887">
    <property type="term" value="F:ATP hydrolysis activity"/>
    <property type="evidence" value="ECO:0007669"/>
    <property type="project" value="InterPro"/>
</dbReference>
<dbReference type="PANTHER" id="PTHR43553:SF27">
    <property type="entry name" value="ENERGY-COUPLING FACTOR TRANSPORTER ATP-BINDING PROTEIN ECFA2"/>
    <property type="match status" value="1"/>
</dbReference>
<dbReference type="InterPro" id="IPR003593">
    <property type="entry name" value="AAA+_ATPase"/>
</dbReference>
<evidence type="ECO:0000256" key="3">
    <source>
        <dbReference type="ARBA" id="ARBA00022448"/>
    </source>
</evidence>